<keyword evidence="2" id="KW-1185">Reference proteome</keyword>
<evidence type="ECO:0008006" key="3">
    <source>
        <dbReference type="Google" id="ProtNLM"/>
    </source>
</evidence>
<evidence type="ECO:0000313" key="1">
    <source>
        <dbReference type="EMBL" id="MSV25978.1"/>
    </source>
</evidence>
<organism evidence="1 2">
    <name type="scientific">Selenomonas montiformis</name>
    <dbReference type="NCBI Taxonomy" id="2652285"/>
    <lineage>
        <taxon>Bacteria</taxon>
        <taxon>Bacillati</taxon>
        <taxon>Bacillota</taxon>
        <taxon>Negativicutes</taxon>
        <taxon>Selenomonadales</taxon>
        <taxon>Selenomonadaceae</taxon>
        <taxon>Selenomonas</taxon>
    </lineage>
</organism>
<dbReference type="AlphaFoldDB" id="A0A6I2UUU1"/>
<evidence type="ECO:0000313" key="2">
    <source>
        <dbReference type="Proteomes" id="UP000430222"/>
    </source>
</evidence>
<proteinExistence type="predicted"/>
<protein>
    <recommendedName>
        <fullName evidence="3">Phage protein</fullName>
    </recommendedName>
</protein>
<name>A0A6I2UUU1_9FIRM</name>
<reference evidence="1 2" key="1">
    <citation type="submission" date="2019-08" db="EMBL/GenBank/DDBJ databases">
        <title>In-depth cultivation of the pig gut microbiome towards novel bacterial diversity and tailored functional studies.</title>
        <authorList>
            <person name="Wylensek D."/>
            <person name="Hitch T.C.A."/>
            <person name="Clavel T."/>
        </authorList>
    </citation>
    <scope>NUCLEOTIDE SEQUENCE [LARGE SCALE GENOMIC DNA]</scope>
    <source>
        <strain evidence="2">WCA-380-WT-3B3</strain>
    </source>
</reference>
<accession>A0A6I2UUU1</accession>
<sequence>MTQTEIQELQRVAERAEGHYHHAVMTAVDKERCYAVNERARSDAFMLGHILGKVDAEIIDDIESERRKKHDRA</sequence>
<dbReference type="Proteomes" id="UP000430222">
    <property type="component" value="Unassembled WGS sequence"/>
</dbReference>
<comment type="caution">
    <text evidence="1">The sequence shown here is derived from an EMBL/GenBank/DDBJ whole genome shotgun (WGS) entry which is preliminary data.</text>
</comment>
<dbReference type="RefSeq" id="WP_154621747.1">
    <property type="nucleotide sequence ID" value="NZ_VUNL01000022.1"/>
</dbReference>
<dbReference type="EMBL" id="VUNL01000022">
    <property type="protein sequence ID" value="MSV25978.1"/>
    <property type="molecule type" value="Genomic_DNA"/>
</dbReference>
<gene>
    <name evidence="1" type="ORF">FYJ78_12560</name>
</gene>